<proteinExistence type="inferred from homology"/>
<dbReference type="SUPFAM" id="SSF53850">
    <property type="entry name" value="Periplasmic binding protein-like II"/>
    <property type="match status" value="1"/>
</dbReference>
<dbReference type="RefSeq" id="WP_207674286.1">
    <property type="nucleotide sequence ID" value="NZ_JAFREM010000022.1"/>
</dbReference>
<dbReference type="Pfam" id="PF00126">
    <property type="entry name" value="HTH_1"/>
    <property type="match status" value="1"/>
</dbReference>
<evidence type="ECO:0000256" key="1">
    <source>
        <dbReference type="ARBA" id="ARBA00009437"/>
    </source>
</evidence>
<keyword evidence="2" id="KW-0805">Transcription regulation</keyword>
<feature type="domain" description="HTH lysR-type" evidence="5">
    <location>
        <begin position="1"/>
        <end position="58"/>
    </location>
</feature>
<gene>
    <name evidence="6" type="ORF">JZO70_14305</name>
</gene>
<dbReference type="EMBL" id="JAFREM010000022">
    <property type="protein sequence ID" value="MBO1307347.1"/>
    <property type="molecule type" value="Genomic_DNA"/>
</dbReference>
<evidence type="ECO:0000259" key="5">
    <source>
        <dbReference type="PROSITE" id="PS50931"/>
    </source>
</evidence>
<keyword evidence="3" id="KW-0238">DNA-binding</keyword>
<dbReference type="InterPro" id="IPR036388">
    <property type="entry name" value="WH-like_DNA-bd_sf"/>
</dbReference>
<evidence type="ECO:0000256" key="3">
    <source>
        <dbReference type="ARBA" id="ARBA00023125"/>
    </source>
</evidence>
<name>A0ABS3LCI8_9ENTE</name>
<dbReference type="Pfam" id="PF03466">
    <property type="entry name" value="LysR_substrate"/>
    <property type="match status" value="1"/>
</dbReference>
<dbReference type="Gene3D" id="3.40.190.290">
    <property type="match status" value="1"/>
</dbReference>
<dbReference type="Gene3D" id="1.10.10.10">
    <property type="entry name" value="Winged helix-like DNA-binding domain superfamily/Winged helix DNA-binding domain"/>
    <property type="match status" value="1"/>
</dbReference>
<reference evidence="6 7" key="1">
    <citation type="submission" date="2021-03" db="EMBL/GenBank/DDBJ databases">
        <title>Enterococcal diversity collection.</title>
        <authorList>
            <person name="Gilmore M.S."/>
            <person name="Schwartzman J."/>
            <person name="Van Tyne D."/>
            <person name="Martin M."/>
            <person name="Earl A.M."/>
            <person name="Manson A.L."/>
            <person name="Straub T."/>
            <person name="Salamzade R."/>
            <person name="Saavedra J."/>
            <person name="Lebreton F."/>
            <person name="Prichula J."/>
            <person name="Schaufler K."/>
            <person name="Gaca A."/>
            <person name="Sgardioli B."/>
            <person name="Wagenaar J."/>
            <person name="Strong T."/>
        </authorList>
    </citation>
    <scope>NUCLEOTIDE SEQUENCE [LARGE SCALE GENOMIC DNA]</scope>
    <source>
        <strain evidence="6 7">669A</strain>
    </source>
</reference>
<sequence>MNLRQLEFFLALAETEHMTKAAKQLQTSQPNVSHAMSTLEQELGVPLFKKNGRNISLTRYGRLFYSYISPSLKEIYKGQKILTDMANPVPGEIRFGFIYTVGSVIAPRITQQFISKQEHHNVHFDFHQGNSNRIVELLKDDLIDVGICSKVKNVPEIQFSVLAREEMVVVVPENHPLASEEAIHLEKIIPYPVVYYRKQSGLRPYLDEIMADLAIHPRITLELDEDHSVLGFVGHDFGLAIMPNIPSISSYPVKKIKILDRLPDRNLYLAIKRNHLHTAIVRDFWSFCQNEFELGETINLV</sequence>
<dbReference type="SUPFAM" id="SSF46785">
    <property type="entry name" value="Winged helix' DNA-binding domain"/>
    <property type="match status" value="1"/>
</dbReference>
<evidence type="ECO:0000256" key="2">
    <source>
        <dbReference type="ARBA" id="ARBA00023015"/>
    </source>
</evidence>
<accession>A0ABS3LCI8</accession>
<protein>
    <submittedName>
        <fullName evidence="6">LysR family transcriptional regulator</fullName>
    </submittedName>
</protein>
<dbReference type="InterPro" id="IPR036390">
    <property type="entry name" value="WH_DNA-bd_sf"/>
</dbReference>
<dbReference type="PRINTS" id="PR00039">
    <property type="entry name" value="HTHLYSR"/>
</dbReference>
<organism evidence="6 7">
    <name type="scientific">Candidatus Enterococcus moelleringii</name>
    <dbReference type="NCBI Taxonomy" id="2815325"/>
    <lineage>
        <taxon>Bacteria</taxon>
        <taxon>Bacillati</taxon>
        <taxon>Bacillota</taxon>
        <taxon>Bacilli</taxon>
        <taxon>Lactobacillales</taxon>
        <taxon>Enterococcaceae</taxon>
        <taxon>Enterococcus</taxon>
    </lineage>
</organism>
<dbReference type="PROSITE" id="PS50931">
    <property type="entry name" value="HTH_LYSR"/>
    <property type="match status" value="1"/>
</dbReference>
<keyword evidence="4" id="KW-0804">Transcription</keyword>
<dbReference type="InterPro" id="IPR005119">
    <property type="entry name" value="LysR_subst-bd"/>
</dbReference>
<dbReference type="PANTHER" id="PTHR30126:SF39">
    <property type="entry name" value="HTH-TYPE TRANSCRIPTIONAL REGULATOR CYSL"/>
    <property type="match status" value="1"/>
</dbReference>
<comment type="caution">
    <text evidence="6">The sequence shown here is derived from an EMBL/GenBank/DDBJ whole genome shotgun (WGS) entry which is preliminary data.</text>
</comment>
<dbReference type="Proteomes" id="UP000664601">
    <property type="component" value="Unassembled WGS sequence"/>
</dbReference>
<comment type="similarity">
    <text evidence="1">Belongs to the LysR transcriptional regulatory family.</text>
</comment>
<evidence type="ECO:0000256" key="4">
    <source>
        <dbReference type="ARBA" id="ARBA00023163"/>
    </source>
</evidence>
<dbReference type="InterPro" id="IPR000847">
    <property type="entry name" value="LysR_HTH_N"/>
</dbReference>
<keyword evidence="7" id="KW-1185">Reference proteome</keyword>
<evidence type="ECO:0000313" key="7">
    <source>
        <dbReference type="Proteomes" id="UP000664601"/>
    </source>
</evidence>
<evidence type="ECO:0000313" key="6">
    <source>
        <dbReference type="EMBL" id="MBO1307347.1"/>
    </source>
</evidence>
<dbReference type="PANTHER" id="PTHR30126">
    <property type="entry name" value="HTH-TYPE TRANSCRIPTIONAL REGULATOR"/>
    <property type="match status" value="1"/>
</dbReference>